<evidence type="ECO:0000313" key="2">
    <source>
        <dbReference type="Proteomes" id="UP001062846"/>
    </source>
</evidence>
<proteinExistence type="predicted"/>
<sequence>MAAPISFCLQFLCFALAIIGTRAQGGSWQVIVPNAGIAAMHAAVTRYNTVVLLDRTDIGPSNITLPNGEYRNDTHDLGPQPDYTAHSVLLDLNTNTVRPLRIQTDTWCSSGQFLPNGTLLQSGGWNDGSNKFRMFTPCEPDSLCDWYELPNINLFEWRWYATNQILPDGSIIIVGGVGGSTLEYYPQRPGGTVSFPFLTNVGDNQGDNLYPYVHLLPQGNLFIFANNQSVLYDYNSNVIVKYFPQLEGGPRNYPSAGSSAMLALEGDYSTATIVICGGAQYDAYLNNGVNLPAKGSCGRIVATDPNPAWEMDNMPLVRIMGEMVMLPTGDVLIISGAQAGSQGFGLATNPCLNPVLYKPKKRLGSRFTTLNPTTIPRLYHSTANLLPDGRILLAGSNTHWAYTWAQPFPTELRIEAFSPDYLDMAYLRPVVVDPPKTVWYGKNFELLVTVPLVGKIVEVNIASAPFSTHSFSQGQRLVKLVTNVISKGNKQQISIGCMAPPNGMVAPPGYYMMFVIIEGIPSVASWVQLIS</sequence>
<keyword evidence="2" id="KW-1185">Reference proteome</keyword>
<organism evidence="1 2">
    <name type="scientific">Rhododendron molle</name>
    <name type="common">Chinese azalea</name>
    <name type="synonym">Azalea mollis</name>
    <dbReference type="NCBI Taxonomy" id="49168"/>
    <lineage>
        <taxon>Eukaryota</taxon>
        <taxon>Viridiplantae</taxon>
        <taxon>Streptophyta</taxon>
        <taxon>Embryophyta</taxon>
        <taxon>Tracheophyta</taxon>
        <taxon>Spermatophyta</taxon>
        <taxon>Magnoliopsida</taxon>
        <taxon>eudicotyledons</taxon>
        <taxon>Gunneridae</taxon>
        <taxon>Pentapetalae</taxon>
        <taxon>asterids</taxon>
        <taxon>Ericales</taxon>
        <taxon>Ericaceae</taxon>
        <taxon>Ericoideae</taxon>
        <taxon>Rhodoreae</taxon>
        <taxon>Rhododendron</taxon>
    </lineage>
</organism>
<dbReference type="Proteomes" id="UP001062846">
    <property type="component" value="Chromosome 5"/>
</dbReference>
<name>A0ACC0NU51_RHOML</name>
<dbReference type="EMBL" id="CM046392">
    <property type="protein sequence ID" value="KAI8556735.1"/>
    <property type="molecule type" value="Genomic_DNA"/>
</dbReference>
<reference evidence="1" key="1">
    <citation type="submission" date="2022-02" db="EMBL/GenBank/DDBJ databases">
        <title>Plant Genome Project.</title>
        <authorList>
            <person name="Zhang R.-G."/>
        </authorList>
    </citation>
    <scope>NUCLEOTIDE SEQUENCE</scope>
    <source>
        <strain evidence="1">AT1</strain>
    </source>
</reference>
<protein>
    <submittedName>
        <fullName evidence="1">Uncharacterized protein</fullName>
    </submittedName>
</protein>
<evidence type="ECO:0000313" key="1">
    <source>
        <dbReference type="EMBL" id="KAI8556735.1"/>
    </source>
</evidence>
<gene>
    <name evidence="1" type="ORF">RHMOL_Rhmol05G0277600</name>
</gene>
<comment type="caution">
    <text evidence="1">The sequence shown here is derived from an EMBL/GenBank/DDBJ whole genome shotgun (WGS) entry which is preliminary data.</text>
</comment>
<accession>A0ACC0NU51</accession>